<dbReference type="AlphaFoldDB" id="A0A9W7E506"/>
<dbReference type="EMBL" id="BRXY01000079">
    <property type="protein sequence ID" value="GMH62638.1"/>
    <property type="molecule type" value="Genomic_DNA"/>
</dbReference>
<organism evidence="2 3">
    <name type="scientific">Triparma strigata</name>
    <dbReference type="NCBI Taxonomy" id="1606541"/>
    <lineage>
        <taxon>Eukaryota</taxon>
        <taxon>Sar</taxon>
        <taxon>Stramenopiles</taxon>
        <taxon>Ochrophyta</taxon>
        <taxon>Bolidophyceae</taxon>
        <taxon>Parmales</taxon>
        <taxon>Triparmaceae</taxon>
        <taxon>Triparma</taxon>
    </lineage>
</organism>
<comment type="caution">
    <text evidence="2">The sequence shown here is derived from an EMBL/GenBank/DDBJ whole genome shotgun (WGS) entry which is preliminary data.</text>
</comment>
<feature type="region of interest" description="Disordered" evidence="1">
    <location>
        <begin position="361"/>
        <end position="380"/>
    </location>
</feature>
<dbReference type="Proteomes" id="UP001165085">
    <property type="component" value="Unassembled WGS sequence"/>
</dbReference>
<evidence type="ECO:0000313" key="3">
    <source>
        <dbReference type="Proteomes" id="UP001165085"/>
    </source>
</evidence>
<feature type="region of interest" description="Disordered" evidence="1">
    <location>
        <begin position="305"/>
        <end position="334"/>
    </location>
</feature>
<reference evidence="3" key="1">
    <citation type="journal article" date="2023" name="Commun. Biol.">
        <title>Genome analysis of Parmales, the sister group of diatoms, reveals the evolutionary specialization of diatoms from phago-mixotrophs to photoautotrophs.</title>
        <authorList>
            <person name="Ban H."/>
            <person name="Sato S."/>
            <person name="Yoshikawa S."/>
            <person name="Yamada K."/>
            <person name="Nakamura Y."/>
            <person name="Ichinomiya M."/>
            <person name="Sato N."/>
            <person name="Blanc-Mathieu R."/>
            <person name="Endo H."/>
            <person name="Kuwata A."/>
            <person name="Ogata H."/>
        </authorList>
    </citation>
    <scope>NUCLEOTIDE SEQUENCE [LARGE SCALE GENOMIC DNA]</scope>
    <source>
        <strain evidence="3">NIES 3701</strain>
    </source>
</reference>
<evidence type="ECO:0000256" key="1">
    <source>
        <dbReference type="SAM" id="MobiDB-lite"/>
    </source>
</evidence>
<name>A0A9W7E506_9STRA</name>
<protein>
    <submittedName>
        <fullName evidence="2">Uncharacterized protein</fullName>
    </submittedName>
</protein>
<dbReference type="OrthoDB" id="192856at2759"/>
<gene>
    <name evidence="2" type="ORF">TrST_g11279</name>
</gene>
<keyword evidence="3" id="KW-1185">Reference proteome</keyword>
<feature type="compositionally biased region" description="Basic residues" evidence="1">
    <location>
        <begin position="370"/>
        <end position="380"/>
    </location>
</feature>
<sequence length="380" mass="42682">MDLVKSRQFHVLHMHPEHHAIVEANHSAIKSSLAALSTNLQETEIQFHGRSMVPDMNANFIDVKETNINKLSPVLNRKEKNRKNAERDLKKRNYTSERYYKLREKETYEDKSYLKKITVSGKDAAISHIDDLRVFSRMFRDATALQKAAFKQVPKVEKKSGGRSEPFWAGSNPPHLAPGTYNDKTNTISHNVEIDDGIALPSKASFNDTRNSDRDSFLGRLDAEVVDVWEDEVQNAFSKRSAKSSTGLKGVLSRHKNPKDFKIAGGRKSGGGLRPEDFLERMKEKERKAKPFDFSFGALAPEYSRDPNELVDDPVSPAAKDSSVPGTTPAALSSIGDLTDCSAEATNDFYRRWRKANGIRINHKSDGKLRAKRPATGKKK</sequence>
<accession>A0A9W7E506</accession>
<proteinExistence type="predicted"/>
<evidence type="ECO:0000313" key="2">
    <source>
        <dbReference type="EMBL" id="GMH62638.1"/>
    </source>
</evidence>